<dbReference type="SUPFAM" id="SSF52540">
    <property type="entry name" value="P-loop containing nucleoside triphosphate hydrolases"/>
    <property type="match status" value="1"/>
</dbReference>
<dbReference type="STRING" id="280699.A0A125YX55"/>
<feature type="domain" description="Dynamin-type G" evidence="3">
    <location>
        <begin position="119"/>
        <end position="419"/>
    </location>
</feature>
<dbReference type="SMART" id="SM00053">
    <property type="entry name" value="DYNc"/>
    <property type="match status" value="1"/>
</dbReference>
<dbReference type="CDD" id="cd08771">
    <property type="entry name" value="DLP_1"/>
    <property type="match status" value="1"/>
</dbReference>
<dbReference type="Gramene" id="CMN262CT">
    <property type="protein sequence ID" value="CMN262CT"/>
    <property type="gene ID" value="CMN262C"/>
</dbReference>
<reference evidence="4 5" key="2">
    <citation type="journal article" date="2007" name="BMC Biol.">
        <title>A 100%-complete sequence reveals unusually simple genomic features in the hot-spring red alga Cyanidioschyzon merolae.</title>
        <authorList>
            <person name="Nozaki H."/>
            <person name="Takano H."/>
            <person name="Misumi O."/>
            <person name="Terasawa K."/>
            <person name="Matsuzaki M."/>
            <person name="Maruyama S."/>
            <person name="Nishida K."/>
            <person name="Yagisawa F."/>
            <person name="Yoshida Y."/>
            <person name="Fujiwara T."/>
            <person name="Takio S."/>
            <person name="Tamura K."/>
            <person name="Chung S.J."/>
            <person name="Nakamura S."/>
            <person name="Kuroiwa H."/>
            <person name="Tanaka K."/>
            <person name="Sato N."/>
            <person name="Kuroiwa T."/>
        </authorList>
    </citation>
    <scope>NUCLEOTIDE SEQUENCE [LARGE SCALE GENOMIC DNA]</scope>
    <source>
        <strain evidence="4 5">10D</strain>
    </source>
</reference>
<dbReference type="GO" id="GO:0016020">
    <property type="term" value="C:membrane"/>
    <property type="evidence" value="ECO:0007669"/>
    <property type="project" value="TreeGrafter"/>
</dbReference>
<dbReference type="PANTHER" id="PTHR11566:SF78">
    <property type="entry name" value="DYNAMIN-LIKE PROTEIN ARC5"/>
    <property type="match status" value="1"/>
</dbReference>
<sequence length="962" mass="106615">MTARRLNLSGMEENFDPAWENFGTGSGGLSTSNYANEAALNSSGMLGSRRQPRVADNSLGGGLAAPRTPLAEERTMNRTSFGTTSGEHADPTILNASAHEELYSAYNLLHALAQDFKKPFDAPAIVVIGHQTDGKSALIEALVGFQFSHVGGGTKTRRPVTLHMQYNPRCAQPLCFLSTDQGEEQRSLAEIQAYIEAENLKLETDPFRSFDPEEIIIRIEYKYCPNLTLIDTPGLLSPPPVGRRANPQQQQAIQASREVEDLVLAKISRPEYIILCLEDTADWHTATTRRIAMQVDPDLSRTVLVNTKLDAKLPQFALGADLEQFLLARPVLNAHPELLGGPFYTAVPAGRVGHTREHVFESNERFRQAIARREAEDRAYIERKIGKPLPRALRDRIGVSKLRAFLEDLLQTRYMQSVPSIVPLLQGEFRNVDQALRRTLEELESMSLERLKEKGRVYAEDFLRRLAAVIKGTIRAPPTLWGESLADERIRGGSYHDLGSVGTNLQSAQAGGIARLAISSRGESRVENEEARLFGGAQYYRALREFKTVVAEMERPPVTPEEIVNATGIDDAHDGANYMRAACVIAVEKARDAFDPLLERLTLRCLHIFRRMFPVVEFIMRRDNLTLNEALDIPFRRIMEQIFCEFLDRTAANVQRICREDLESMTRFVTWNLSQPSKAALRRFLQPVAEELGAPAAIQESLFGSPVSPEQAASEAVDEFYASQQYGAHDSDGTSAGAGTAKAYAHPAAGRLAGSAGSRVMLPRKLERGKDGKLILPSRVAAQEVILQFMDDLLLSRVVTPSSMAVVSSLVDHIVDAWRMHFAKVVELKFNCFFLMPVVEEFPRFCREKLDRLYGGDLNDVFNIAEARAALERRREELLQERRRVEKLQEMFNAINSQLTGYHAGLPYPQDSAGAGAALSSASAPGAAAAASQPGGVSAGLGATVRYPDLRRFEQGSLQRAW</sequence>
<protein>
    <submittedName>
        <fullName evidence="4">Dynamin-related protein involved in chloroplast division CmDnm2/DRP5</fullName>
    </submittedName>
</protein>
<dbReference type="InterPro" id="IPR027417">
    <property type="entry name" value="P-loop_NTPase"/>
</dbReference>
<keyword evidence="1" id="KW-0175">Coiled coil</keyword>
<dbReference type="GO" id="GO:0005777">
    <property type="term" value="C:peroxisome"/>
    <property type="evidence" value="ECO:0007669"/>
    <property type="project" value="TreeGrafter"/>
</dbReference>
<dbReference type="PRINTS" id="PR00195">
    <property type="entry name" value="DYNAMIN"/>
</dbReference>
<dbReference type="GO" id="GO:0005874">
    <property type="term" value="C:microtubule"/>
    <property type="evidence" value="ECO:0007669"/>
    <property type="project" value="TreeGrafter"/>
</dbReference>
<dbReference type="PANTHER" id="PTHR11566">
    <property type="entry name" value="DYNAMIN"/>
    <property type="match status" value="1"/>
</dbReference>
<organism evidence="4 5">
    <name type="scientific">Cyanidioschyzon merolae (strain NIES-3377 / 10D)</name>
    <name type="common">Unicellular red alga</name>
    <dbReference type="NCBI Taxonomy" id="280699"/>
    <lineage>
        <taxon>Eukaryota</taxon>
        <taxon>Rhodophyta</taxon>
        <taxon>Bangiophyceae</taxon>
        <taxon>Cyanidiales</taxon>
        <taxon>Cyanidiaceae</taxon>
        <taxon>Cyanidioschyzon</taxon>
    </lineage>
</organism>
<gene>
    <name evidence="4" type="ORF">CYME_CMN262C</name>
</gene>
<feature type="coiled-coil region" evidence="1">
    <location>
        <begin position="861"/>
        <end position="898"/>
    </location>
</feature>
<feature type="region of interest" description="Disordered" evidence="2">
    <location>
        <begin position="43"/>
        <end position="66"/>
    </location>
</feature>
<reference evidence="4 5" key="1">
    <citation type="journal article" date="2004" name="Nature">
        <title>Genome sequence of the ultrasmall unicellular red alga Cyanidioschyzon merolae 10D.</title>
        <authorList>
            <person name="Matsuzaki M."/>
            <person name="Misumi O."/>
            <person name="Shin-i T."/>
            <person name="Maruyama S."/>
            <person name="Takahara M."/>
            <person name="Miyagishima S."/>
            <person name="Mori T."/>
            <person name="Nishida K."/>
            <person name="Yagisawa F."/>
            <person name="Nishida K."/>
            <person name="Yoshida Y."/>
            <person name="Nishimura Y."/>
            <person name="Nakao S."/>
            <person name="Kobayashi T."/>
            <person name="Momoyama Y."/>
            <person name="Higashiyama T."/>
            <person name="Minoda A."/>
            <person name="Sano M."/>
            <person name="Nomoto H."/>
            <person name="Oishi K."/>
            <person name="Hayashi H."/>
            <person name="Ohta F."/>
            <person name="Nishizaka S."/>
            <person name="Haga S."/>
            <person name="Miura S."/>
            <person name="Morishita T."/>
            <person name="Kabeya Y."/>
            <person name="Terasawa K."/>
            <person name="Suzuki Y."/>
            <person name="Ishii Y."/>
            <person name="Asakawa S."/>
            <person name="Takano H."/>
            <person name="Ohta N."/>
            <person name="Kuroiwa H."/>
            <person name="Tanaka K."/>
            <person name="Shimizu N."/>
            <person name="Sugano S."/>
            <person name="Sato N."/>
            <person name="Nozaki H."/>
            <person name="Ogasawara N."/>
            <person name="Kohara Y."/>
            <person name="Kuroiwa T."/>
        </authorList>
    </citation>
    <scope>NUCLEOTIDE SEQUENCE [LARGE SCALE GENOMIC DNA]</scope>
    <source>
        <strain evidence="4 5">10D</strain>
    </source>
</reference>
<dbReference type="InterPro" id="IPR022812">
    <property type="entry name" value="Dynamin"/>
</dbReference>
<evidence type="ECO:0000256" key="2">
    <source>
        <dbReference type="SAM" id="MobiDB-lite"/>
    </source>
</evidence>
<dbReference type="KEGG" id="cme:CYME_CMN262C"/>
<evidence type="ECO:0000256" key="1">
    <source>
        <dbReference type="SAM" id="Coils"/>
    </source>
</evidence>
<dbReference type="GO" id="GO:0003924">
    <property type="term" value="F:GTPase activity"/>
    <property type="evidence" value="ECO:0007669"/>
    <property type="project" value="InterPro"/>
</dbReference>
<dbReference type="Proteomes" id="UP000007014">
    <property type="component" value="Chromosome 14"/>
</dbReference>
<dbReference type="eggNOG" id="KOG0446">
    <property type="taxonomic scope" value="Eukaryota"/>
</dbReference>
<dbReference type="InterPro" id="IPR045063">
    <property type="entry name" value="Dynamin_N"/>
</dbReference>
<dbReference type="GO" id="GO:0016559">
    <property type="term" value="P:peroxisome fission"/>
    <property type="evidence" value="ECO:0007669"/>
    <property type="project" value="TreeGrafter"/>
</dbReference>
<dbReference type="InterPro" id="IPR030381">
    <property type="entry name" value="G_DYNAMIN_dom"/>
</dbReference>
<dbReference type="GO" id="GO:0008017">
    <property type="term" value="F:microtubule binding"/>
    <property type="evidence" value="ECO:0007669"/>
    <property type="project" value="TreeGrafter"/>
</dbReference>
<dbReference type="EMBL" id="AP006496">
    <property type="protein sequence ID" value="BAM81344.1"/>
    <property type="molecule type" value="Genomic_DNA"/>
</dbReference>
<dbReference type="Pfam" id="PF00350">
    <property type="entry name" value="Dynamin_N"/>
    <property type="match status" value="1"/>
</dbReference>
<evidence type="ECO:0000313" key="4">
    <source>
        <dbReference type="EMBL" id="BAM81344.1"/>
    </source>
</evidence>
<dbReference type="OMA" id="MALKMHE"/>
<dbReference type="FunFam" id="3.40.50.300:FF:001281">
    <property type="entry name" value="Dynamin-like protein ARC5"/>
    <property type="match status" value="1"/>
</dbReference>
<dbReference type="GO" id="GO:0005525">
    <property type="term" value="F:GTP binding"/>
    <property type="evidence" value="ECO:0007669"/>
    <property type="project" value="InterPro"/>
</dbReference>
<evidence type="ECO:0000259" key="3">
    <source>
        <dbReference type="PROSITE" id="PS51718"/>
    </source>
</evidence>
<name>A0A125YX55_CYAM1</name>
<dbReference type="InterPro" id="IPR001401">
    <property type="entry name" value="Dynamin_GTPase"/>
</dbReference>
<dbReference type="PROSITE" id="PS51718">
    <property type="entry name" value="G_DYNAMIN_2"/>
    <property type="match status" value="1"/>
</dbReference>
<dbReference type="Gene3D" id="3.40.50.300">
    <property type="entry name" value="P-loop containing nucleotide triphosphate hydrolases"/>
    <property type="match status" value="1"/>
</dbReference>
<accession>A0A125YX55</accession>
<proteinExistence type="predicted"/>
<dbReference type="OrthoDB" id="5061070at2759"/>
<dbReference type="GeneID" id="16995477"/>
<dbReference type="AlphaFoldDB" id="A0A125YX55"/>
<keyword evidence="5" id="KW-1185">Reference proteome</keyword>
<dbReference type="RefSeq" id="XP_005537380.1">
    <property type="nucleotide sequence ID" value="XM_005537323.1"/>
</dbReference>
<evidence type="ECO:0000313" key="5">
    <source>
        <dbReference type="Proteomes" id="UP000007014"/>
    </source>
</evidence>